<feature type="domain" description="Malonyl-CoA:ACP transacylase (MAT)" evidence="1">
    <location>
        <begin position="1"/>
        <end position="272"/>
    </location>
</feature>
<dbReference type="STRING" id="272627.CCC_01581"/>
<comment type="caution">
    <text evidence="2">The sequence shown here is derived from an EMBL/GenBank/DDBJ whole genome shotgun (WGS) entry which is preliminary data.</text>
</comment>
<dbReference type="InterPro" id="IPR016035">
    <property type="entry name" value="Acyl_Trfase/lysoPLipase"/>
</dbReference>
<organism evidence="2 3">
    <name type="scientific">Paramagnetospirillum magnetotacticum MS-1</name>
    <dbReference type="NCBI Taxonomy" id="272627"/>
    <lineage>
        <taxon>Bacteria</taxon>
        <taxon>Pseudomonadati</taxon>
        <taxon>Pseudomonadota</taxon>
        <taxon>Alphaproteobacteria</taxon>
        <taxon>Rhodospirillales</taxon>
        <taxon>Magnetospirillaceae</taxon>
        <taxon>Paramagnetospirillum</taxon>
    </lineage>
</organism>
<proteinExistence type="predicted"/>
<sequence length="285" mass="30525">MFHILAGNRAAAEILGLAGEIMGEDPRAIAAQRLPVNAVAQPVLCAVQLATWAALRDRLPEPRVFAGYSVGELASHGCAGSLDPAETITLAMRRAAVMDSASPVPGSLMAVRGLLRQDLERLCRAHGLEIAIVNDVDRLVVGGPLDDLDGFEPELVARGAKVTRLRITIASHTSQMLPAIEPFRKTLESSALRNSSIPILAGIDGTPVTTRQKAVDTLSTQLARTVDWAACMDGLAEMGCTMLLELGPCNGLSRMVRDRLPHIPVRAVSEFQSLDGVINWVERML</sequence>
<evidence type="ECO:0000313" key="3">
    <source>
        <dbReference type="Proteomes" id="UP000031971"/>
    </source>
</evidence>
<dbReference type="Gene3D" id="3.40.366.10">
    <property type="entry name" value="Malonyl-Coenzyme A Acyl Carrier Protein, domain 2"/>
    <property type="match status" value="1"/>
</dbReference>
<dbReference type="PANTHER" id="PTHR42681">
    <property type="entry name" value="MALONYL-COA-ACYL CARRIER PROTEIN TRANSACYLASE, MITOCHONDRIAL"/>
    <property type="match status" value="1"/>
</dbReference>
<gene>
    <name evidence="2" type="ORF">CCC_01581</name>
</gene>
<dbReference type="PANTHER" id="PTHR42681:SF6">
    <property type="entry name" value="BLL0263 PROTEIN"/>
    <property type="match status" value="1"/>
</dbReference>
<keyword evidence="3" id="KW-1185">Reference proteome</keyword>
<dbReference type="AlphaFoldDB" id="A0A0C2YPY3"/>
<dbReference type="GO" id="GO:0006633">
    <property type="term" value="P:fatty acid biosynthetic process"/>
    <property type="evidence" value="ECO:0007669"/>
    <property type="project" value="TreeGrafter"/>
</dbReference>
<dbReference type="InterPro" id="IPR014043">
    <property type="entry name" value="Acyl_transferase_dom"/>
</dbReference>
<dbReference type="SMART" id="SM00827">
    <property type="entry name" value="PKS_AT"/>
    <property type="match status" value="1"/>
</dbReference>
<accession>A0A0C2YPY3</accession>
<dbReference type="InterPro" id="IPR016036">
    <property type="entry name" value="Malonyl_transacylase_ACP-bd"/>
</dbReference>
<dbReference type="InterPro" id="IPR050858">
    <property type="entry name" value="Mal-CoA-ACP_Trans/PKS_FabD"/>
</dbReference>
<dbReference type="EMBL" id="JXSL01000035">
    <property type="protein sequence ID" value="KIL96715.1"/>
    <property type="molecule type" value="Genomic_DNA"/>
</dbReference>
<dbReference type="SUPFAM" id="SSF52151">
    <property type="entry name" value="FabD/lysophospholipase-like"/>
    <property type="match status" value="1"/>
</dbReference>
<protein>
    <submittedName>
        <fullName evidence="2">Malonyl CoA acyl carrier protein transacylase</fullName>
    </submittedName>
</protein>
<name>A0A0C2YPY3_PARME</name>
<dbReference type="Pfam" id="PF00698">
    <property type="entry name" value="Acyl_transf_1"/>
    <property type="match status" value="1"/>
</dbReference>
<dbReference type="SUPFAM" id="SSF55048">
    <property type="entry name" value="Probable ACP-binding domain of malonyl-CoA ACP transacylase"/>
    <property type="match status" value="1"/>
</dbReference>
<dbReference type="InterPro" id="IPR001227">
    <property type="entry name" value="Ac_transferase_dom_sf"/>
</dbReference>
<reference evidence="2 3" key="1">
    <citation type="submission" date="2015-01" db="EMBL/GenBank/DDBJ databases">
        <title>Genome Sequence of Magnetospirillum magnetotacticum Strain MS-1.</title>
        <authorList>
            <person name="Marinov G.K."/>
            <person name="Smalley M.D."/>
            <person name="DeSalvo G."/>
        </authorList>
    </citation>
    <scope>NUCLEOTIDE SEQUENCE [LARGE SCALE GENOMIC DNA]</scope>
    <source>
        <strain evidence="2 3">MS-1</strain>
    </source>
</reference>
<dbReference type="GO" id="GO:0004314">
    <property type="term" value="F:[acyl-carrier-protein] S-malonyltransferase activity"/>
    <property type="evidence" value="ECO:0007669"/>
    <property type="project" value="TreeGrafter"/>
</dbReference>
<evidence type="ECO:0000259" key="1">
    <source>
        <dbReference type="SMART" id="SM00827"/>
    </source>
</evidence>
<dbReference type="GO" id="GO:0005829">
    <property type="term" value="C:cytosol"/>
    <property type="evidence" value="ECO:0007669"/>
    <property type="project" value="TreeGrafter"/>
</dbReference>
<dbReference type="Proteomes" id="UP000031971">
    <property type="component" value="Unassembled WGS sequence"/>
</dbReference>
<evidence type="ECO:0000313" key="2">
    <source>
        <dbReference type="EMBL" id="KIL96715.1"/>
    </source>
</evidence>